<comment type="similarity">
    <text evidence="1">Belongs to the peptidase C14B family.</text>
</comment>
<dbReference type="GeneID" id="85351359"/>
<dbReference type="EMBL" id="JAUEPS010000033">
    <property type="protein sequence ID" value="KAK0451364.1"/>
    <property type="molecule type" value="Genomic_DNA"/>
</dbReference>
<accession>A0AA39JYV7</accession>
<reference evidence="3" key="1">
    <citation type="submission" date="2023-06" db="EMBL/GenBank/DDBJ databases">
        <authorList>
            <consortium name="Lawrence Berkeley National Laboratory"/>
            <person name="Ahrendt S."/>
            <person name="Sahu N."/>
            <person name="Indic B."/>
            <person name="Wong-Bajracharya J."/>
            <person name="Merenyi Z."/>
            <person name="Ke H.-M."/>
            <person name="Monk M."/>
            <person name="Kocsube S."/>
            <person name="Drula E."/>
            <person name="Lipzen A."/>
            <person name="Balint B."/>
            <person name="Henrissat B."/>
            <person name="Andreopoulos B."/>
            <person name="Martin F.M."/>
            <person name="Harder C.B."/>
            <person name="Rigling D."/>
            <person name="Ford K.L."/>
            <person name="Foster G.D."/>
            <person name="Pangilinan J."/>
            <person name="Papanicolaou A."/>
            <person name="Barry K."/>
            <person name="LaButti K."/>
            <person name="Viragh M."/>
            <person name="Koriabine M."/>
            <person name="Yan M."/>
            <person name="Riley R."/>
            <person name="Champramary S."/>
            <person name="Plett K.L."/>
            <person name="Tsai I.J."/>
            <person name="Slot J."/>
            <person name="Sipos G."/>
            <person name="Plett J."/>
            <person name="Nagy L.G."/>
            <person name="Grigoriev I.V."/>
        </authorList>
    </citation>
    <scope>NUCLEOTIDE SEQUENCE</scope>
    <source>
        <strain evidence="3">CCBAS 213</strain>
    </source>
</reference>
<name>A0AA39JYV7_ARMTA</name>
<feature type="domain" description="Peptidase C14 caspase" evidence="2">
    <location>
        <begin position="15"/>
        <end position="271"/>
    </location>
</feature>
<dbReference type="InterPro" id="IPR011600">
    <property type="entry name" value="Pept_C14_caspase"/>
</dbReference>
<dbReference type="GO" id="GO:0005737">
    <property type="term" value="C:cytoplasm"/>
    <property type="evidence" value="ECO:0007669"/>
    <property type="project" value="TreeGrafter"/>
</dbReference>
<evidence type="ECO:0000259" key="2">
    <source>
        <dbReference type="Pfam" id="PF00656"/>
    </source>
</evidence>
<dbReference type="Pfam" id="PF00656">
    <property type="entry name" value="Peptidase_C14"/>
    <property type="match status" value="1"/>
</dbReference>
<evidence type="ECO:0000256" key="1">
    <source>
        <dbReference type="ARBA" id="ARBA00009005"/>
    </source>
</evidence>
<dbReference type="AlphaFoldDB" id="A0AA39JYV7"/>
<dbReference type="Gene3D" id="3.40.50.1460">
    <property type="match status" value="1"/>
</dbReference>
<sequence length="581" mass="64899">MAEIIPHGRQNYHIFALVIGIDEYKCTKYDNLEGAASDADEFKTYLLEDLRTPKANIISLRDRQATRSAIIGEFIKMKDNAKIQQDKAAIIIYFAGYGATTTAPVAWADWEALGDEVKMLCPTDIGDIDENGDIINGIPHRTINQLLLELSAVKGNNIVRSTPLNHIHATLILDCCHAAGQSNKRKPAIARNISNPPRLFSSCDQEIHSRQTHSASGITSSPLGSHVLIAACNRRQSAYEEQGKGIFTCALLKVLREWKIGQLTYKSLIHRLDMPQYLTTCPSQTPRAEGKYITQPLFNSRRNTAVSSRILCHHEKEQPHLSLCAGSFHGIVAGSIFEIYRTDVCDKERPLTTATAETVEAFVSFLRPVDQTIFTTYRKHRVWYAYCIRVPTPIFTIYCNDSSFLAQVLTGEAGSELMVSPSTVDDPEQADLCLTVDGDIVFFDRGNRTSLVRSSIGLPSRFSHTSRVHAIANIRNIIDCYAHFTSQVIMSSPLPISTFVSIEMKEVESDRDPIGNNLLHDAEDEPVEVVSIPFLPLERLGRHYEFIAHNTSAVKIYVNLLHFNVSTLKISEFAFTIDISQ</sequence>
<dbReference type="PANTHER" id="PTHR48104:SF30">
    <property type="entry name" value="METACASPASE-1"/>
    <property type="match status" value="1"/>
</dbReference>
<gene>
    <name evidence="3" type="ORF">EV420DRAFT_1274087</name>
</gene>
<dbReference type="Proteomes" id="UP001175211">
    <property type="component" value="Unassembled WGS sequence"/>
</dbReference>
<dbReference type="GO" id="GO:0006508">
    <property type="term" value="P:proteolysis"/>
    <property type="evidence" value="ECO:0007669"/>
    <property type="project" value="InterPro"/>
</dbReference>
<proteinExistence type="inferred from homology"/>
<evidence type="ECO:0000313" key="3">
    <source>
        <dbReference type="EMBL" id="KAK0451364.1"/>
    </source>
</evidence>
<evidence type="ECO:0000313" key="4">
    <source>
        <dbReference type="Proteomes" id="UP001175211"/>
    </source>
</evidence>
<keyword evidence="4" id="KW-1185">Reference proteome</keyword>
<organism evidence="3 4">
    <name type="scientific">Armillaria tabescens</name>
    <name type="common">Ringless honey mushroom</name>
    <name type="synonym">Agaricus tabescens</name>
    <dbReference type="NCBI Taxonomy" id="1929756"/>
    <lineage>
        <taxon>Eukaryota</taxon>
        <taxon>Fungi</taxon>
        <taxon>Dikarya</taxon>
        <taxon>Basidiomycota</taxon>
        <taxon>Agaricomycotina</taxon>
        <taxon>Agaricomycetes</taxon>
        <taxon>Agaricomycetidae</taxon>
        <taxon>Agaricales</taxon>
        <taxon>Marasmiineae</taxon>
        <taxon>Physalacriaceae</taxon>
        <taxon>Desarmillaria</taxon>
    </lineage>
</organism>
<dbReference type="GO" id="GO:0004197">
    <property type="term" value="F:cysteine-type endopeptidase activity"/>
    <property type="evidence" value="ECO:0007669"/>
    <property type="project" value="InterPro"/>
</dbReference>
<dbReference type="PANTHER" id="PTHR48104">
    <property type="entry name" value="METACASPASE-4"/>
    <property type="match status" value="1"/>
</dbReference>
<comment type="caution">
    <text evidence="3">The sequence shown here is derived from an EMBL/GenBank/DDBJ whole genome shotgun (WGS) entry which is preliminary data.</text>
</comment>
<protein>
    <recommendedName>
        <fullName evidence="2">Peptidase C14 caspase domain-containing protein</fullName>
    </recommendedName>
</protein>
<dbReference type="InterPro" id="IPR050452">
    <property type="entry name" value="Metacaspase"/>
</dbReference>
<dbReference type="RefSeq" id="XP_060327701.1">
    <property type="nucleotide sequence ID" value="XM_060467811.1"/>
</dbReference>